<reference evidence="1 2" key="1">
    <citation type="journal article" date="2023" name="BMC Biol.">
        <title>The compact genome of the sponge Oopsacas minuta (Hexactinellida) is lacking key metazoan core genes.</title>
        <authorList>
            <person name="Santini S."/>
            <person name="Schenkelaars Q."/>
            <person name="Jourda C."/>
            <person name="Duchesne M."/>
            <person name="Belahbib H."/>
            <person name="Rocher C."/>
            <person name="Selva M."/>
            <person name="Riesgo A."/>
            <person name="Vervoort M."/>
            <person name="Leys S.P."/>
            <person name="Kodjabachian L."/>
            <person name="Le Bivic A."/>
            <person name="Borchiellini C."/>
            <person name="Claverie J.M."/>
            <person name="Renard E."/>
        </authorList>
    </citation>
    <scope>NUCLEOTIDE SEQUENCE [LARGE SCALE GENOMIC DNA]</scope>
    <source>
        <strain evidence="1">SPO-2</strain>
    </source>
</reference>
<proteinExistence type="predicted"/>
<comment type="caution">
    <text evidence="1">The sequence shown here is derived from an EMBL/GenBank/DDBJ whole genome shotgun (WGS) entry which is preliminary data.</text>
</comment>
<sequence length="131" mass="15018">MIDKYSMAELLRCWATEDESLVFFDPHLTKAENKAWQAPDQKRLRVVQPQMTNRKALTILAFTGDSKFSVALPPTKGPINAEVYIDFIQSTGERWRKPHLNTTKILIYGGNMTKLDPILLERQWNTLKGGI</sequence>
<keyword evidence="2" id="KW-1185">Reference proteome</keyword>
<dbReference type="Proteomes" id="UP001165289">
    <property type="component" value="Unassembled WGS sequence"/>
</dbReference>
<evidence type="ECO:0000313" key="2">
    <source>
        <dbReference type="Proteomes" id="UP001165289"/>
    </source>
</evidence>
<evidence type="ECO:0000313" key="1">
    <source>
        <dbReference type="EMBL" id="KAI6657071.1"/>
    </source>
</evidence>
<protein>
    <submittedName>
        <fullName evidence="1">Uncharacterized protein</fullName>
    </submittedName>
</protein>
<dbReference type="Gene3D" id="3.30.420.10">
    <property type="entry name" value="Ribonuclease H-like superfamily/Ribonuclease H"/>
    <property type="match status" value="1"/>
</dbReference>
<name>A0AAV7K9S8_9METZ</name>
<dbReference type="GO" id="GO:0003676">
    <property type="term" value="F:nucleic acid binding"/>
    <property type="evidence" value="ECO:0007669"/>
    <property type="project" value="InterPro"/>
</dbReference>
<organism evidence="1 2">
    <name type="scientific">Oopsacas minuta</name>
    <dbReference type="NCBI Taxonomy" id="111878"/>
    <lineage>
        <taxon>Eukaryota</taxon>
        <taxon>Metazoa</taxon>
        <taxon>Porifera</taxon>
        <taxon>Hexactinellida</taxon>
        <taxon>Hexasterophora</taxon>
        <taxon>Lyssacinosida</taxon>
        <taxon>Leucopsacidae</taxon>
        <taxon>Oopsacas</taxon>
    </lineage>
</organism>
<accession>A0AAV7K9S8</accession>
<dbReference type="AlphaFoldDB" id="A0AAV7K9S8"/>
<dbReference type="EMBL" id="JAKMXF010000122">
    <property type="protein sequence ID" value="KAI6657071.1"/>
    <property type="molecule type" value="Genomic_DNA"/>
</dbReference>
<dbReference type="InterPro" id="IPR036397">
    <property type="entry name" value="RNaseH_sf"/>
</dbReference>
<gene>
    <name evidence="1" type="ORF">LOD99_15857</name>
</gene>